<dbReference type="Proteomes" id="UP000230821">
    <property type="component" value="Unassembled WGS sequence"/>
</dbReference>
<gene>
    <name evidence="5" type="ORF">CSA56_00860</name>
</gene>
<name>A0A2G6KLK3_9BACT</name>
<dbReference type="Gene3D" id="2.40.160.50">
    <property type="entry name" value="membrane protein fhac: a member of the omp85/tpsb transporter family"/>
    <property type="match status" value="1"/>
</dbReference>
<dbReference type="Gene3D" id="2.120.10.30">
    <property type="entry name" value="TolB, C-terminal domain"/>
    <property type="match status" value="2"/>
</dbReference>
<proteinExistence type="inferred from homology"/>
<dbReference type="GO" id="GO:0019867">
    <property type="term" value="C:outer membrane"/>
    <property type="evidence" value="ECO:0007669"/>
    <property type="project" value="InterPro"/>
</dbReference>
<dbReference type="InterPro" id="IPR011659">
    <property type="entry name" value="WD40"/>
</dbReference>
<dbReference type="PANTHER" id="PTHR36842">
    <property type="entry name" value="PROTEIN TOLB HOMOLOG"/>
    <property type="match status" value="1"/>
</dbReference>
<accession>A0A2G6KLK3</accession>
<evidence type="ECO:0000313" key="5">
    <source>
        <dbReference type="EMBL" id="PIE36270.1"/>
    </source>
</evidence>
<evidence type="ECO:0000256" key="2">
    <source>
        <dbReference type="ARBA" id="ARBA00009820"/>
    </source>
</evidence>
<evidence type="ECO:0000256" key="1">
    <source>
        <dbReference type="ARBA" id="ARBA00004370"/>
    </source>
</evidence>
<dbReference type="Pfam" id="PF07676">
    <property type="entry name" value="PD40"/>
    <property type="match status" value="3"/>
</dbReference>
<feature type="domain" description="Bacterial surface antigen (D15)" evidence="4">
    <location>
        <begin position="650"/>
        <end position="954"/>
    </location>
</feature>
<comment type="similarity">
    <text evidence="2">Belongs to the TolB family.</text>
</comment>
<dbReference type="SUPFAM" id="SSF82171">
    <property type="entry name" value="DPP6 N-terminal domain-like"/>
    <property type="match status" value="1"/>
</dbReference>
<evidence type="ECO:0000259" key="4">
    <source>
        <dbReference type="Pfam" id="PF01103"/>
    </source>
</evidence>
<dbReference type="AlphaFoldDB" id="A0A2G6KLK3"/>
<evidence type="ECO:0000313" key="6">
    <source>
        <dbReference type="Proteomes" id="UP000230821"/>
    </source>
</evidence>
<protein>
    <recommendedName>
        <fullName evidence="4">Bacterial surface antigen (D15) domain-containing protein</fullName>
    </recommendedName>
</protein>
<dbReference type="InterPro" id="IPR000184">
    <property type="entry name" value="Bac_surfAg_D15"/>
</dbReference>
<dbReference type="EMBL" id="PDSK01000021">
    <property type="protein sequence ID" value="PIE36270.1"/>
    <property type="molecule type" value="Genomic_DNA"/>
</dbReference>
<comment type="subcellular location">
    <subcellularLocation>
        <location evidence="1">Membrane</location>
    </subcellularLocation>
</comment>
<dbReference type="PANTHER" id="PTHR36842:SF1">
    <property type="entry name" value="PROTEIN TOLB"/>
    <property type="match status" value="1"/>
</dbReference>
<sequence length="959" mass="109996">MKIMRYSILVYVIIAAMLLSERAEATAFPRDVEWKEVHTEHFRVIYAERHREVIQNIAGMMESVHQDMSRFFNSAKEMKTDVIITDHLDSFERFDLEIVKGPGKAIVLHLGDRTAGAPSFDLRVTDWLVLQFVYQYTYVFRHSMDSLFRSFLSRFYPDLGFSGWMENGMALYMAAYLQGSSGRSPYLDMLLRADWLDNSPESLQERAAVGKKTWPGDMGLFLYGYSFLCYLSDTYGVNRLAELNLSQNNTLPTPLSKDVFEYVYGKNLQTLQQEWFTSLQEIYLAQIQDIQARPLTHSQPLTESGYFTGAPVFSPDGLYVYYIDDSAHDDLALIQLRLSDRKTIRLIEGDLSGSFSLSSDGQRLYFCKTASYKTYYRRSDLYVLDLSQGKSGKISRLTKGARAFDPTISPDNRTVVYVTIQTGRTSLMQLDLESGEQSVLLEFSDYAQIRQPAFSSDGTRLAAQISGSDGKLDIYVMNRDGKNMQPLMDDYAVDASPVWGPEDRYLFFNSDRFGVPNIFAYSFDSQQIFQVTNVLTGAFDPAISSDRKLLAFQAYSNNGMDIHLTDLMPARWFAMPFTQNTTSRSRAERFMPLATSEETRYKALSTLWPRLSPLWGSDKDGFQLGLNASAEDTLGHHAYSIDALYGFESERFEYTVEYMNKQWYPLIGLFLYERSISYSDLFRDTEGDSERYWESQQGGGVEIGFPFYKTRKTEFYLTARYEYQELESLMNSHELGTPLPDEGTLGSVSSRFIWQHVNEHRFSIGPESGFLTSLRYRRYDEIFGSDFNIDEVTGDVNLFLPMPFRHHTLFLRGAGGISDGDTLQQGLFQIGGFLLDFETELIYEPHFYLRGYETNTFSGDRFLLGTAEYWFPIWYIQKSSWNGVMLWDSLAGSVFVEAGHAWRDATEERDLKYSIGGELALDLRYKYGRAPFGIDVGVAHGIDEDEGKTQVYFRLRLNL</sequence>
<evidence type="ECO:0000256" key="3">
    <source>
        <dbReference type="ARBA" id="ARBA00023136"/>
    </source>
</evidence>
<reference evidence="5 6" key="1">
    <citation type="submission" date="2017-10" db="EMBL/GenBank/DDBJ databases">
        <title>Novel microbial diversity and functional potential in the marine mammal oral microbiome.</title>
        <authorList>
            <person name="Dudek N.K."/>
            <person name="Sun C.L."/>
            <person name="Burstein D."/>
            <person name="Kantor R.S."/>
            <person name="Aliaga Goltsman D.S."/>
            <person name="Bik E.M."/>
            <person name="Thomas B.C."/>
            <person name="Banfield J.F."/>
            <person name="Relman D.A."/>
        </authorList>
    </citation>
    <scope>NUCLEOTIDE SEQUENCE [LARGE SCALE GENOMIC DNA]</scope>
    <source>
        <strain evidence="5">DOLJORAL78_47_16</strain>
    </source>
</reference>
<dbReference type="InterPro" id="IPR011042">
    <property type="entry name" value="6-blade_b-propeller_TolB-like"/>
</dbReference>
<dbReference type="Pfam" id="PF01103">
    <property type="entry name" value="Omp85"/>
    <property type="match status" value="1"/>
</dbReference>
<keyword evidence="3" id="KW-0472">Membrane</keyword>
<organism evidence="5 6">
    <name type="scientific">candidate division KSB3 bacterium</name>
    <dbReference type="NCBI Taxonomy" id="2044937"/>
    <lineage>
        <taxon>Bacteria</taxon>
        <taxon>candidate division KSB3</taxon>
    </lineage>
</organism>
<comment type="caution">
    <text evidence="5">The sequence shown here is derived from an EMBL/GenBank/DDBJ whole genome shotgun (WGS) entry which is preliminary data.</text>
</comment>